<protein>
    <submittedName>
        <fullName evidence="1">Uncharacterized protein</fullName>
    </submittedName>
</protein>
<name>A0AAW1JE59_POPJA</name>
<sequence>MALVYVRKIKLVKSRSGKDILNQALRPKGGDVFRNFRKIVRNAAKVCEICTKKCIEELYSQNQEVMEEFHSKNEVDKKMKCHLFY</sequence>
<organism evidence="1 2">
    <name type="scientific">Popillia japonica</name>
    <name type="common">Japanese beetle</name>
    <dbReference type="NCBI Taxonomy" id="7064"/>
    <lineage>
        <taxon>Eukaryota</taxon>
        <taxon>Metazoa</taxon>
        <taxon>Ecdysozoa</taxon>
        <taxon>Arthropoda</taxon>
        <taxon>Hexapoda</taxon>
        <taxon>Insecta</taxon>
        <taxon>Pterygota</taxon>
        <taxon>Neoptera</taxon>
        <taxon>Endopterygota</taxon>
        <taxon>Coleoptera</taxon>
        <taxon>Polyphaga</taxon>
        <taxon>Scarabaeiformia</taxon>
        <taxon>Scarabaeidae</taxon>
        <taxon>Rutelinae</taxon>
        <taxon>Popillia</taxon>
    </lineage>
</organism>
<reference evidence="1 2" key="1">
    <citation type="journal article" date="2024" name="BMC Genomics">
        <title>De novo assembly and annotation of Popillia japonica's genome with initial clues to its potential as an invasive pest.</title>
        <authorList>
            <person name="Cucini C."/>
            <person name="Boschi S."/>
            <person name="Funari R."/>
            <person name="Cardaioli E."/>
            <person name="Iannotti N."/>
            <person name="Marturano G."/>
            <person name="Paoli F."/>
            <person name="Bruttini M."/>
            <person name="Carapelli A."/>
            <person name="Frati F."/>
            <person name="Nardi F."/>
        </authorList>
    </citation>
    <scope>NUCLEOTIDE SEQUENCE [LARGE SCALE GENOMIC DNA]</scope>
    <source>
        <strain evidence="1">DMR45628</strain>
    </source>
</reference>
<dbReference type="AlphaFoldDB" id="A0AAW1JE59"/>
<keyword evidence="2" id="KW-1185">Reference proteome</keyword>
<evidence type="ECO:0000313" key="1">
    <source>
        <dbReference type="EMBL" id="KAK9701791.1"/>
    </source>
</evidence>
<dbReference type="EMBL" id="JASPKY010000407">
    <property type="protein sequence ID" value="KAK9701791.1"/>
    <property type="molecule type" value="Genomic_DNA"/>
</dbReference>
<gene>
    <name evidence="1" type="ORF">QE152_g30353</name>
</gene>
<proteinExistence type="predicted"/>
<evidence type="ECO:0000313" key="2">
    <source>
        <dbReference type="Proteomes" id="UP001458880"/>
    </source>
</evidence>
<accession>A0AAW1JE59</accession>
<comment type="caution">
    <text evidence="1">The sequence shown here is derived from an EMBL/GenBank/DDBJ whole genome shotgun (WGS) entry which is preliminary data.</text>
</comment>
<dbReference type="Proteomes" id="UP001458880">
    <property type="component" value="Unassembled WGS sequence"/>
</dbReference>